<protein>
    <recommendedName>
        <fullName evidence="9">ECF RNA polymerase sigma factor SigW</fullName>
    </recommendedName>
</protein>
<accession>A0A644XJT7</accession>
<dbReference type="InterPro" id="IPR014284">
    <property type="entry name" value="RNA_pol_sigma-70_dom"/>
</dbReference>
<evidence type="ECO:0000256" key="4">
    <source>
        <dbReference type="ARBA" id="ARBA00023125"/>
    </source>
</evidence>
<dbReference type="InterPro" id="IPR013324">
    <property type="entry name" value="RNA_pol_sigma_r3/r4-like"/>
</dbReference>
<evidence type="ECO:0000259" key="7">
    <source>
        <dbReference type="Pfam" id="PF04545"/>
    </source>
</evidence>
<evidence type="ECO:0000313" key="8">
    <source>
        <dbReference type="EMBL" id="MPM14483.1"/>
    </source>
</evidence>
<evidence type="ECO:0000256" key="5">
    <source>
        <dbReference type="ARBA" id="ARBA00023163"/>
    </source>
</evidence>
<dbReference type="GO" id="GO:0003677">
    <property type="term" value="F:DNA binding"/>
    <property type="evidence" value="ECO:0007669"/>
    <property type="project" value="UniProtKB-KW"/>
</dbReference>
<comment type="caution">
    <text evidence="8">The sequence shown here is derived from an EMBL/GenBank/DDBJ whole genome shotgun (WGS) entry which is preliminary data.</text>
</comment>
<dbReference type="AlphaFoldDB" id="A0A644XJT7"/>
<keyword evidence="2" id="KW-0805">Transcription regulation</keyword>
<dbReference type="Pfam" id="PF04542">
    <property type="entry name" value="Sigma70_r2"/>
    <property type="match status" value="1"/>
</dbReference>
<dbReference type="InterPro" id="IPR039425">
    <property type="entry name" value="RNA_pol_sigma-70-like"/>
</dbReference>
<dbReference type="Gene3D" id="1.10.10.10">
    <property type="entry name" value="Winged helix-like DNA-binding domain superfamily/Winged helix DNA-binding domain"/>
    <property type="match status" value="1"/>
</dbReference>
<proteinExistence type="inferred from homology"/>
<feature type="domain" description="RNA polymerase sigma-70 region 2" evidence="6">
    <location>
        <begin position="12"/>
        <end position="76"/>
    </location>
</feature>
<dbReference type="PANTHER" id="PTHR43133">
    <property type="entry name" value="RNA POLYMERASE ECF-TYPE SIGMA FACTO"/>
    <property type="match status" value="1"/>
</dbReference>
<evidence type="ECO:0000256" key="3">
    <source>
        <dbReference type="ARBA" id="ARBA00023082"/>
    </source>
</evidence>
<dbReference type="NCBIfam" id="TIGR02937">
    <property type="entry name" value="sigma70-ECF"/>
    <property type="match status" value="1"/>
</dbReference>
<dbReference type="SUPFAM" id="SSF88946">
    <property type="entry name" value="Sigma2 domain of RNA polymerase sigma factors"/>
    <property type="match status" value="1"/>
</dbReference>
<keyword evidence="3" id="KW-0731">Sigma factor</keyword>
<comment type="similarity">
    <text evidence="1">Belongs to the sigma-70 factor family. ECF subfamily.</text>
</comment>
<keyword evidence="5" id="KW-0804">Transcription</keyword>
<evidence type="ECO:0008006" key="9">
    <source>
        <dbReference type="Google" id="ProtNLM"/>
    </source>
</evidence>
<evidence type="ECO:0000256" key="1">
    <source>
        <dbReference type="ARBA" id="ARBA00010641"/>
    </source>
</evidence>
<feature type="domain" description="RNA polymerase sigma-70 region 4" evidence="7">
    <location>
        <begin position="104"/>
        <end position="150"/>
    </location>
</feature>
<evidence type="ECO:0000259" key="6">
    <source>
        <dbReference type="Pfam" id="PF04542"/>
    </source>
</evidence>
<sequence>MSGKFDLFFDNLYLENYKSLLNFAYRLTNEKNFSEEIVQDAFVEAYKKIELLYHHENPVGWLYLTVRNISKAYLRELAALKRRISFDDVQLAVTDRQSDELLQLNDLTQNEADLIRKFYIYRFSLKELSQEYGISLSACKMRLKRAREKLMKAYEIKT</sequence>
<dbReference type="GO" id="GO:0006352">
    <property type="term" value="P:DNA-templated transcription initiation"/>
    <property type="evidence" value="ECO:0007669"/>
    <property type="project" value="InterPro"/>
</dbReference>
<dbReference type="InterPro" id="IPR036388">
    <property type="entry name" value="WH-like_DNA-bd_sf"/>
</dbReference>
<name>A0A644XJT7_9ZZZZ</name>
<keyword evidence="4" id="KW-0238">DNA-binding</keyword>
<organism evidence="8">
    <name type="scientific">bioreactor metagenome</name>
    <dbReference type="NCBI Taxonomy" id="1076179"/>
    <lineage>
        <taxon>unclassified sequences</taxon>
        <taxon>metagenomes</taxon>
        <taxon>ecological metagenomes</taxon>
    </lineage>
</organism>
<dbReference type="GO" id="GO:0016987">
    <property type="term" value="F:sigma factor activity"/>
    <property type="evidence" value="ECO:0007669"/>
    <property type="project" value="UniProtKB-KW"/>
</dbReference>
<gene>
    <name evidence="8" type="ORF">SDC9_60846</name>
</gene>
<dbReference type="PANTHER" id="PTHR43133:SF8">
    <property type="entry name" value="RNA POLYMERASE SIGMA FACTOR HI_1459-RELATED"/>
    <property type="match status" value="1"/>
</dbReference>
<reference evidence="8" key="1">
    <citation type="submission" date="2019-08" db="EMBL/GenBank/DDBJ databases">
        <authorList>
            <person name="Kucharzyk K."/>
            <person name="Murdoch R.W."/>
            <person name="Higgins S."/>
            <person name="Loffler F."/>
        </authorList>
    </citation>
    <scope>NUCLEOTIDE SEQUENCE</scope>
</reference>
<dbReference type="SUPFAM" id="SSF88659">
    <property type="entry name" value="Sigma3 and sigma4 domains of RNA polymerase sigma factors"/>
    <property type="match status" value="1"/>
</dbReference>
<dbReference type="EMBL" id="VSSQ01002286">
    <property type="protein sequence ID" value="MPM14483.1"/>
    <property type="molecule type" value="Genomic_DNA"/>
</dbReference>
<dbReference type="InterPro" id="IPR007627">
    <property type="entry name" value="RNA_pol_sigma70_r2"/>
</dbReference>
<dbReference type="Gene3D" id="1.10.1740.10">
    <property type="match status" value="1"/>
</dbReference>
<dbReference type="InterPro" id="IPR013325">
    <property type="entry name" value="RNA_pol_sigma_r2"/>
</dbReference>
<evidence type="ECO:0000256" key="2">
    <source>
        <dbReference type="ARBA" id="ARBA00023015"/>
    </source>
</evidence>
<dbReference type="InterPro" id="IPR007630">
    <property type="entry name" value="RNA_pol_sigma70_r4"/>
</dbReference>
<dbReference type="Pfam" id="PF04545">
    <property type="entry name" value="Sigma70_r4"/>
    <property type="match status" value="1"/>
</dbReference>